<feature type="compositionally biased region" description="Basic residues" evidence="7">
    <location>
        <begin position="106"/>
        <end position="116"/>
    </location>
</feature>
<sequence length="426" mass="47660">MVKAGKDETETVAPRRSARNLEKRKVSEETPVPEQAKPKQAKKAPAKKKPSKIEHAPAEAVETEKDAEEEAKPKQAKKEPAKKKQAKIEKAPAAAENEEEPATKETKKKQAKKAPPKKNEAKGPKRKKDAEEETNGLPVPDLGPATQEKPGSDDESATEKVESTGMFKIATWNVAGLYACIKKGFVETAKTLDCDVICLQETKLSLKKGPPPEIRSELKDWKYQNYANSEGKAGYSGTAIFSKTKPLSIQRGIGKSKHDDFGRSCTAEFEKFYLVTSYVPNSGRGLVNLDYRTKEWESDLRNYLTKLNKTKPVIYCGDLNVAHTAIDLTNDKSNYNKTAGYTQAEIDELEKLLGLGYVDAYRKLYPKEEDCYTFWSYMGGARAKNVGWRLDYFLMKDCEEWVEDVVIHSKAQGSDHCPVEIKLNLP</sequence>
<comment type="catalytic activity">
    <reaction evidence="1">
        <text>Exonucleolytic cleavage in the 3'- to 5'-direction to yield nucleoside 5'-phosphates.</text>
        <dbReference type="EC" id="3.1.11.2"/>
    </reaction>
</comment>
<dbReference type="Proteomes" id="UP001158576">
    <property type="component" value="Chromosome XSR"/>
</dbReference>
<dbReference type="InterPro" id="IPR005135">
    <property type="entry name" value="Endo/exonuclease/phosphatase"/>
</dbReference>
<dbReference type="Gene3D" id="3.60.10.10">
    <property type="entry name" value="Endonuclease/exonuclease/phosphatase"/>
    <property type="match status" value="1"/>
</dbReference>
<dbReference type="PANTHER" id="PTHR22748:SF6">
    <property type="entry name" value="DNA-(APURINIC OR APYRIMIDINIC SITE) ENDONUCLEASE"/>
    <property type="match status" value="1"/>
</dbReference>
<dbReference type="PROSITE" id="PS51435">
    <property type="entry name" value="AP_NUCLEASE_F1_4"/>
    <property type="match status" value="1"/>
</dbReference>
<evidence type="ECO:0000256" key="7">
    <source>
        <dbReference type="SAM" id="MobiDB-lite"/>
    </source>
</evidence>
<protein>
    <recommendedName>
        <fullName evidence="6">DNA-(apurinic or apyrimidinic site) endonuclease</fullName>
        <ecNumber evidence="6">3.1.-.-</ecNumber>
    </recommendedName>
</protein>
<evidence type="ECO:0000256" key="5">
    <source>
        <dbReference type="ARBA" id="ARBA00022842"/>
    </source>
</evidence>
<dbReference type="SUPFAM" id="SSF56219">
    <property type="entry name" value="DNase I-like"/>
    <property type="match status" value="1"/>
</dbReference>
<feature type="compositionally biased region" description="Basic and acidic residues" evidence="7">
    <location>
        <begin position="19"/>
        <end position="28"/>
    </location>
</feature>
<keyword evidence="3 6" id="KW-0479">Metal-binding</keyword>
<name>A0ABN7SIT2_OIKDI</name>
<comment type="cofactor">
    <cofactor evidence="6">
        <name>Mg(2+)</name>
        <dbReference type="ChEBI" id="CHEBI:18420"/>
    </cofactor>
    <cofactor evidence="6">
        <name>Mn(2+)</name>
        <dbReference type="ChEBI" id="CHEBI:29035"/>
    </cofactor>
    <text evidence="6">Probably binds two magnesium or manganese ions per subunit.</text>
</comment>
<dbReference type="EC" id="3.1.-.-" evidence="6"/>
<keyword evidence="10" id="KW-1185">Reference proteome</keyword>
<feature type="domain" description="Endonuclease/exonuclease/phosphatase" evidence="8">
    <location>
        <begin position="170"/>
        <end position="416"/>
    </location>
</feature>
<dbReference type="NCBIfam" id="TIGR00195">
    <property type="entry name" value="exoDNase_III"/>
    <property type="match status" value="1"/>
</dbReference>
<dbReference type="NCBIfam" id="TIGR00633">
    <property type="entry name" value="xth"/>
    <property type="match status" value="1"/>
</dbReference>
<keyword evidence="5 6" id="KW-0460">Magnesium</keyword>
<evidence type="ECO:0000256" key="1">
    <source>
        <dbReference type="ARBA" id="ARBA00000493"/>
    </source>
</evidence>
<keyword evidence="6" id="KW-0234">DNA repair</keyword>
<comment type="similarity">
    <text evidence="2 6">Belongs to the DNA repair enzymes AP/ExoA family.</text>
</comment>
<keyword evidence="4" id="KW-0378">Hydrolase</keyword>
<evidence type="ECO:0000256" key="3">
    <source>
        <dbReference type="ARBA" id="ARBA00022723"/>
    </source>
</evidence>
<evidence type="ECO:0000256" key="4">
    <source>
        <dbReference type="ARBA" id="ARBA00022801"/>
    </source>
</evidence>
<gene>
    <name evidence="9" type="ORF">OKIOD_LOCUS6029</name>
</gene>
<feature type="compositionally biased region" description="Basic residues" evidence="7">
    <location>
        <begin position="39"/>
        <end position="50"/>
    </location>
</feature>
<dbReference type="InterPro" id="IPR004808">
    <property type="entry name" value="AP_endonuc_1"/>
</dbReference>
<reference evidence="9 10" key="1">
    <citation type="submission" date="2021-04" db="EMBL/GenBank/DDBJ databases">
        <authorList>
            <person name="Bliznina A."/>
        </authorList>
    </citation>
    <scope>NUCLEOTIDE SEQUENCE [LARGE SCALE GENOMIC DNA]</scope>
</reference>
<evidence type="ECO:0000313" key="9">
    <source>
        <dbReference type="EMBL" id="CAG5096094.1"/>
    </source>
</evidence>
<organism evidence="9 10">
    <name type="scientific">Oikopleura dioica</name>
    <name type="common">Tunicate</name>
    <dbReference type="NCBI Taxonomy" id="34765"/>
    <lineage>
        <taxon>Eukaryota</taxon>
        <taxon>Metazoa</taxon>
        <taxon>Chordata</taxon>
        <taxon>Tunicata</taxon>
        <taxon>Appendicularia</taxon>
        <taxon>Copelata</taxon>
        <taxon>Oikopleuridae</taxon>
        <taxon>Oikopleura</taxon>
    </lineage>
</organism>
<evidence type="ECO:0000313" key="10">
    <source>
        <dbReference type="Proteomes" id="UP001158576"/>
    </source>
</evidence>
<feature type="region of interest" description="Disordered" evidence="7">
    <location>
        <begin position="1"/>
        <end position="160"/>
    </location>
</feature>
<proteinExistence type="inferred from homology"/>
<keyword evidence="6" id="KW-0227">DNA damage</keyword>
<feature type="compositionally biased region" description="Basic and acidic residues" evidence="7">
    <location>
        <begin position="70"/>
        <end position="79"/>
    </location>
</feature>
<accession>A0ABN7SIT2</accession>
<dbReference type="Pfam" id="PF03372">
    <property type="entry name" value="Exo_endo_phos"/>
    <property type="match status" value="1"/>
</dbReference>
<evidence type="ECO:0000256" key="2">
    <source>
        <dbReference type="ARBA" id="ARBA00007092"/>
    </source>
</evidence>
<dbReference type="CDD" id="cd09087">
    <property type="entry name" value="Ape1-like_AP-endo"/>
    <property type="match status" value="1"/>
</dbReference>
<dbReference type="EMBL" id="OU015569">
    <property type="protein sequence ID" value="CAG5096094.1"/>
    <property type="molecule type" value="Genomic_DNA"/>
</dbReference>
<dbReference type="PANTHER" id="PTHR22748">
    <property type="entry name" value="AP ENDONUCLEASE"/>
    <property type="match status" value="1"/>
</dbReference>
<evidence type="ECO:0000256" key="6">
    <source>
        <dbReference type="RuleBase" id="RU362131"/>
    </source>
</evidence>
<dbReference type="InterPro" id="IPR036691">
    <property type="entry name" value="Endo/exonu/phosph_ase_sf"/>
</dbReference>
<evidence type="ECO:0000259" key="8">
    <source>
        <dbReference type="Pfam" id="PF03372"/>
    </source>
</evidence>